<evidence type="ECO:0000313" key="2">
    <source>
        <dbReference type="Proteomes" id="UP000695000"/>
    </source>
</evidence>
<proteinExistence type="predicted"/>
<keyword evidence="1" id="KW-0732">Signal</keyword>
<dbReference type="InterPro" id="IPR010562">
    <property type="entry name" value="Haemolymph_juvenile_hormone-bd"/>
</dbReference>
<evidence type="ECO:0000313" key="3">
    <source>
        <dbReference type="RefSeq" id="XP_017777889.1"/>
    </source>
</evidence>
<accession>A0ABM1MTI9</accession>
<dbReference type="InterPro" id="IPR038606">
    <property type="entry name" value="To_sf"/>
</dbReference>
<protein>
    <submittedName>
        <fullName evidence="3">Uncharacterized protein LOC108563662</fullName>
    </submittedName>
</protein>
<dbReference type="PANTHER" id="PTHR11008">
    <property type="entry name" value="PROTEIN TAKEOUT-LIKE PROTEIN"/>
    <property type="match status" value="1"/>
</dbReference>
<feature type="chain" id="PRO_5046884449" evidence="1">
    <location>
        <begin position="18"/>
        <end position="258"/>
    </location>
</feature>
<dbReference type="GeneID" id="108563662"/>
<dbReference type="PANTHER" id="PTHR11008:SF29">
    <property type="entry name" value="IP17226P"/>
    <property type="match status" value="1"/>
</dbReference>
<sequence>MKYFVLVVLAIAQCGFAYEKGFQSLLEIENNEATIYAFENKINQTLECVKGILLNGDEELGFPSLDPLVVDAVEKDLTELGIPSVSGHVSLKNLRVEGIAGWKTTHLKVTVTIIPMGAKVEITLLFPKGSLVGDYDIDAHYADTNVKGVGHVEASHVDFQIAVKLQATLKKIGLKTLTIVPSLKDAKLELGELLVNGEDKSGVITDFVAKLPAVIKEKQKEIGEALSKKIMDAINNAPEGGSGAGSVILDIINKKCPF</sequence>
<keyword evidence="2" id="KW-1185">Reference proteome</keyword>
<dbReference type="Gene3D" id="3.15.10.30">
    <property type="entry name" value="Haemolymph juvenile hormone binding protein"/>
    <property type="match status" value="1"/>
</dbReference>
<dbReference type="Proteomes" id="UP000695000">
    <property type="component" value="Unplaced"/>
</dbReference>
<name>A0ABM1MTI9_NICVS</name>
<feature type="signal peptide" evidence="1">
    <location>
        <begin position="1"/>
        <end position="17"/>
    </location>
</feature>
<dbReference type="Pfam" id="PF06585">
    <property type="entry name" value="JHBP"/>
    <property type="match status" value="1"/>
</dbReference>
<organism evidence="2 3">
    <name type="scientific">Nicrophorus vespilloides</name>
    <name type="common">Boreal carrion beetle</name>
    <dbReference type="NCBI Taxonomy" id="110193"/>
    <lineage>
        <taxon>Eukaryota</taxon>
        <taxon>Metazoa</taxon>
        <taxon>Ecdysozoa</taxon>
        <taxon>Arthropoda</taxon>
        <taxon>Hexapoda</taxon>
        <taxon>Insecta</taxon>
        <taxon>Pterygota</taxon>
        <taxon>Neoptera</taxon>
        <taxon>Endopterygota</taxon>
        <taxon>Coleoptera</taxon>
        <taxon>Polyphaga</taxon>
        <taxon>Staphyliniformia</taxon>
        <taxon>Silphidae</taxon>
        <taxon>Nicrophorinae</taxon>
        <taxon>Nicrophorus</taxon>
    </lineage>
</organism>
<dbReference type="RefSeq" id="XP_017777889.1">
    <property type="nucleotide sequence ID" value="XM_017922400.1"/>
</dbReference>
<dbReference type="SMART" id="SM00700">
    <property type="entry name" value="JHBP"/>
    <property type="match status" value="1"/>
</dbReference>
<reference evidence="3" key="1">
    <citation type="submission" date="2025-08" db="UniProtKB">
        <authorList>
            <consortium name="RefSeq"/>
        </authorList>
    </citation>
    <scope>IDENTIFICATION</scope>
    <source>
        <tissue evidence="3">Whole Larva</tissue>
    </source>
</reference>
<gene>
    <name evidence="3" type="primary">LOC108563662</name>
</gene>
<evidence type="ECO:0000256" key="1">
    <source>
        <dbReference type="SAM" id="SignalP"/>
    </source>
</evidence>